<evidence type="ECO:0000313" key="14">
    <source>
        <dbReference type="Proteomes" id="UP000758603"/>
    </source>
</evidence>
<evidence type="ECO:0000259" key="12">
    <source>
        <dbReference type="Pfam" id="PF26410"/>
    </source>
</evidence>
<dbReference type="GO" id="GO:0046355">
    <property type="term" value="P:mannan catabolic process"/>
    <property type="evidence" value="ECO:0007669"/>
    <property type="project" value="UniProtKB-ARBA"/>
</dbReference>
<evidence type="ECO:0000256" key="9">
    <source>
        <dbReference type="ARBA" id="ARBA00068505"/>
    </source>
</evidence>
<dbReference type="Pfam" id="PF26410">
    <property type="entry name" value="GH5_mannosidase"/>
    <property type="match status" value="1"/>
</dbReference>
<accession>A0A9P8UCD6</accession>
<feature type="domain" description="Glycoside hydrolase family 5" evidence="12">
    <location>
        <begin position="173"/>
        <end position="327"/>
    </location>
</feature>
<keyword evidence="14" id="KW-1185">Reference proteome</keyword>
<evidence type="ECO:0000256" key="6">
    <source>
        <dbReference type="ARBA" id="ARBA00022729"/>
    </source>
</evidence>
<keyword evidence="6 11" id="KW-0732">Signal</keyword>
<protein>
    <recommendedName>
        <fullName evidence="9">Mannan endo-1,4-beta-mannosidase A</fullName>
        <ecNumber evidence="4">3.2.1.78</ecNumber>
    </recommendedName>
    <alternativeName>
        <fullName evidence="10">Endo-beta-1,4-mannanase A</fullName>
    </alternativeName>
</protein>
<keyword evidence="8" id="KW-0326">Glycosidase</keyword>
<feature type="signal peptide" evidence="11">
    <location>
        <begin position="1"/>
        <end position="18"/>
    </location>
</feature>
<evidence type="ECO:0000313" key="13">
    <source>
        <dbReference type="EMBL" id="KAH6646566.1"/>
    </source>
</evidence>
<dbReference type="InterPro" id="IPR045053">
    <property type="entry name" value="MAN-like"/>
</dbReference>
<dbReference type="EC" id="3.2.1.78" evidence="4"/>
<feature type="chain" id="PRO_5040142749" description="Mannan endo-1,4-beta-mannosidase A" evidence="11">
    <location>
        <begin position="19"/>
        <end position="397"/>
    </location>
</feature>
<evidence type="ECO:0000256" key="10">
    <source>
        <dbReference type="ARBA" id="ARBA00077212"/>
    </source>
</evidence>
<sequence>MKIAGLVSLATAWAVSTAALPTESARDIQAVSVYPVGTSKNANAKVAGRLFNIDGKVGYFAGSNAWWLGHLSRNSDVDTALKEVAKTKYKVLRVWGFGDVTTIPDASATDPNKVWFQYLNATGSHINYGADGIQRLDYVVSAAEKYGVKLVLNFINNWGDYGGIAAYSRAFGTNATEWYTHATSQQVYRNYITTVVARYRKSSAIFAWELANEPRCNGCPSSVITKWATDVSKYIKSLDSDHLVTLGDEGWLVPDSGVGDGSYAYSGAEGIDWVANLKIPTLDYGVFHLYPDSWGYEYEWGSEWIEQHDQLARKIGKPIILEEYGAPFPGNHTAVYQPWQDAVYESGVAADQVWQFGTHDLSIPGEQFGDVNSIYYNETEYKVLGFQHAARMLAKKA</sequence>
<proteinExistence type="inferred from homology"/>
<dbReference type="InterPro" id="IPR001547">
    <property type="entry name" value="Glyco_hydro_5"/>
</dbReference>
<evidence type="ECO:0000256" key="8">
    <source>
        <dbReference type="ARBA" id="ARBA00023295"/>
    </source>
</evidence>
<keyword evidence="5" id="KW-0964">Secreted</keyword>
<comment type="catalytic activity">
    <reaction evidence="1">
        <text>Random hydrolysis of (1-&gt;4)-beta-D-mannosidic linkages in mannans, galactomannans and glucomannans.</text>
        <dbReference type="EC" id="3.2.1.78"/>
    </reaction>
</comment>
<dbReference type="Proteomes" id="UP000758603">
    <property type="component" value="Unassembled WGS sequence"/>
</dbReference>
<comment type="similarity">
    <text evidence="3">Belongs to the glycosyl hydrolase 5 (cellulase A) family.</text>
</comment>
<evidence type="ECO:0000256" key="4">
    <source>
        <dbReference type="ARBA" id="ARBA00012706"/>
    </source>
</evidence>
<reference evidence="13" key="1">
    <citation type="journal article" date="2021" name="Nat. Commun.">
        <title>Genetic determinants of endophytism in the Arabidopsis root mycobiome.</title>
        <authorList>
            <person name="Mesny F."/>
            <person name="Miyauchi S."/>
            <person name="Thiergart T."/>
            <person name="Pickel B."/>
            <person name="Atanasova L."/>
            <person name="Karlsson M."/>
            <person name="Huettel B."/>
            <person name="Barry K.W."/>
            <person name="Haridas S."/>
            <person name="Chen C."/>
            <person name="Bauer D."/>
            <person name="Andreopoulos W."/>
            <person name="Pangilinan J."/>
            <person name="LaButti K."/>
            <person name="Riley R."/>
            <person name="Lipzen A."/>
            <person name="Clum A."/>
            <person name="Drula E."/>
            <person name="Henrissat B."/>
            <person name="Kohler A."/>
            <person name="Grigoriev I.V."/>
            <person name="Martin F.M."/>
            <person name="Hacquard S."/>
        </authorList>
    </citation>
    <scope>NUCLEOTIDE SEQUENCE</scope>
    <source>
        <strain evidence="13">MPI-SDFR-AT-0073</strain>
    </source>
</reference>
<evidence type="ECO:0000256" key="1">
    <source>
        <dbReference type="ARBA" id="ARBA00001678"/>
    </source>
</evidence>
<dbReference type="OrthoDB" id="406631at2759"/>
<dbReference type="Gene3D" id="3.20.20.80">
    <property type="entry name" value="Glycosidases"/>
    <property type="match status" value="1"/>
</dbReference>
<dbReference type="GO" id="GO:0005576">
    <property type="term" value="C:extracellular region"/>
    <property type="evidence" value="ECO:0007669"/>
    <property type="project" value="UniProtKB-SubCell"/>
</dbReference>
<comment type="caution">
    <text evidence="13">The sequence shown here is derived from an EMBL/GenBank/DDBJ whole genome shotgun (WGS) entry which is preliminary data.</text>
</comment>
<evidence type="ECO:0000256" key="7">
    <source>
        <dbReference type="ARBA" id="ARBA00022801"/>
    </source>
</evidence>
<organism evidence="13 14">
    <name type="scientific">Truncatella angustata</name>
    <dbReference type="NCBI Taxonomy" id="152316"/>
    <lineage>
        <taxon>Eukaryota</taxon>
        <taxon>Fungi</taxon>
        <taxon>Dikarya</taxon>
        <taxon>Ascomycota</taxon>
        <taxon>Pezizomycotina</taxon>
        <taxon>Sordariomycetes</taxon>
        <taxon>Xylariomycetidae</taxon>
        <taxon>Amphisphaeriales</taxon>
        <taxon>Sporocadaceae</taxon>
        <taxon>Truncatella</taxon>
    </lineage>
</organism>
<keyword evidence="7 13" id="KW-0378">Hydrolase</keyword>
<dbReference type="RefSeq" id="XP_045953080.1">
    <property type="nucleotide sequence ID" value="XM_046096755.1"/>
</dbReference>
<dbReference type="PANTHER" id="PTHR31451:SF10">
    <property type="entry name" value="MANNAN ENDO-1,4-BETA-MANNOSIDASE B"/>
    <property type="match status" value="1"/>
</dbReference>
<gene>
    <name evidence="13" type="ORF">BKA67DRAFT_411395</name>
</gene>
<evidence type="ECO:0000256" key="5">
    <source>
        <dbReference type="ARBA" id="ARBA00022525"/>
    </source>
</evidence>
<name>A0A9P8UCD6_9PEZI</name>
<evidence type="ECO:0000256" key="3">
    <source>
        <dbReference type="ARBA" id="ARBA00005641"/>
    </source>
</evidence>
<dbReference type="PANTHER" id="PTHR31451">
    <property type="match status" value="1"/>
</dbReference>
<dbReference type="SUPFAM" id="SSF51445">
    <property type="entry name" value="(Trans)glycosidases"/>
    <property type="match status" value="1"/>
</dbReference>
<dbReference type="FunFam" id="3.20.20.80:FF:000076">
    <property type="entry name" value="Mannan endo-1,4-beta-mannosidase A"/>
    <property type="match status" value="1"/>
</dbReference>
<comment type="subcellular location">
    <subcellularLocation>
        <location evidence="2">Secreted</location>
    </subcellularLocation>
</comment>
<evidence type="ECO:0000256" key="2">
    <source>
        <dbReference type="ARBA" id="ARBA00004613"/>
    </source>
</evidence>
<dbReference type="InterPro" id="IPR017853">
    <property type="entry name" value="GH"/>
</dbReference>
<dbReference type="GeneID" id="70125647"/>
<dbReference type="GO" id="GO:0016985">
    <property type="term" value="F:mannan endo-1,4-beta-mannosidase activity"/>
    <property type="evidence" value="ECO:0007669"/>
    <property type="project" value="UniProtKB-EC"/>
</dbReference>
<evidence type="ECO:0000256" key="11">
    <source>
        <dbReference type="SAM" id="SignalP"/>
    </source>
</evidence>
<dbReference type="EMBL" id="JAGPXC010000009">
    <property type="protein sequence ID" value="KAH6646566.1"/>
    <property type="molecule type" value="Genomic_DNA"/>
</dbReference>
<dbReference type="AlphaFoldDB" id="A0A9P8UCD6"/>